<dbReference type="EMBL" id="JAVRBK010000009">
    <property type="protein sequence ID" value="KAK5639372.1"/>
    <property type="molecule type" value="Genomic_DNA"/>
</dbReference>
<dbReference type="Pfam" id="PF00589">
    <property type="entry name" value="Phage_integrase"/>
    <property type="match status" value="1"/>
</dbReference>
<dbReference type="InterPro" id="IPR011010">
    <property type="entry name" value="DNA_brk_join_enz"/>
</dbReference>
<dbReference type="GO" id="GO:0006310">
    <property type="term" value="P:DNA recombination"/>
    <property type="evidence" value="ECO:0007669"/>
    <property type="project" value="UniProtKB-KW"/>
</dbReference>
<dbReference type="Proteomes" id="UP001329430">
    <property type="component" value="Chromosome 9"/>
</dbReference>
<evidence type="ECO:0000259" key="3">
    <source>
        <dbReference type="PROSITE" id="PS51898"/>
    </source>
</evidence>
<dbReference type="GO" id="GO:0003677">
    <property type="term" value="F:DNA binding"/>
    <property type="evidence" value="ECO:0007669"/>
    <property type="project" value="UniProtKB-KW"/>
</dbReference>
<dbReference type="PANTHER" id="PTHR30349:SF41">
    <property type="entry name" value="INTEGRASE_RECOMBINASE PROTEIN MJ0367-RELATED"/>
    <property type="match status" value="1"/>
</dbReference>
<reference evidence="4 5" key="1">
    <citation type="journal article" date="2024" name="Insects">
        <title>An Improved Chromosome-Level Genome Assembly of the Firefly Pyrocoelia pectoralis.</title>
        <authorList>
            <person name="Fu X."/>
            <person name="Meyer-Rochow V.B."/>
            <person name="Ballantyne L."/>
            <person name="Zhu X."/>
        </authorList>
    </citation>
    <scope>NUCLEOTIDE SEQUENCE [LARGE SCALE GENOMIC DNA]</scope>
    <source>
        <strain evidence="4">XCY_ONT2</strain>
    </source>
</reference>
<keyword evidence="1" id="KW-0238">DNA-binding</keyword>
<dbReference type="PANTHER" id="PTHR30349">
    <property type="entry name" value="PHAGE INTEGRASE-RELATED"/>
    <property type="match status" value="1"/>
</dbReference>
<feature type="domain" description="Tyr recombinase" evidence="3">
    <location>
        <begin position="113"/>
        <end position="305"/>
    </location>
</feature>
<protein>
    <recommendedName>
        <fullName evidence="3">Tyr recombinase domain-containing protein</fullName>
    </recommendedName>
</protein>
<dbReference type="InterPro" id="IPR013762">
    <property type="entry name" value="Integrase-like_cat_sf"/>
</dbReference>
<dbReference type="GO" id="GO:0015074">
    <property type="term" value="P:DNA integration"/>
    <property type="evidence" value="ECO:0007669"/>
    <property type="project" value="InterPro"/>
</dbReference>
<sequence length="362" mass="40779">MSDSNEVVDFFEIESSANAARASLLPEKSKARYERTYTYFKEWCNSKNVKTINETVLLAYFNDRASNLTSPTSLWSEYSMLKLTLCANENLDISKFKQVISFLKRKNDGYIPKKANIFTKEEITRFLCDAPDHAFLLMKVAMVLGVSGACRTDELYHLNYEDVEIKPDVGIVKILQSKNKIPRSFVVTGCSETVNWLKILEKYMKLRPSNTKESKFFLRYGNGKCVRQVVGKHTLSAIPMKIAKFLNLNHCKDYTGHSFRRTSATLLANSGSDVLSLKRHGGWKSNTVAEGYVGDSLTHKVHAANSISYGGTVENSSNAIDIVNNVISVTNKEENDVKQFVKIPGINIQECSNCTFNININK</sequence>
<gene>
    <name evidence="4" type="ORF">RI129_011864</name>
</gene>
<organism evidence="4 5">
    <name type="scientific">Pyrocoelia pectoralis</name>
    <dbReference type="NCBI Taxonomy" id="417401"/>
    <lineage>
        <taxon>Eukaryota</taxon>
        <taxon>Metazoa</taxon>
        <taxon>Ecdysozoa</taxon>
        <taxon>Arthropoda</taxon>
        <taxon>Hexapoda</taxon>
        <taxon>Insecta</taxon>
        <taxon>Pterygota</taxon>
        <taxon>Neoptera</taxon>
        <taxon>Endopterygota</taxon>
        <taxon>Coleoptera</taxon>
        <taxon>Polyphaga</taxon>
        <taxon>Elateriformia</taxon>
        <taxon>Elateroidea</taxon>
        <taxon>Lampyridae</taxon>
        <taxon>Lampyrinae</taxon>
        <taxon>Pyrocoelia</taxon>
    </lineage>
</organism>
<evidence type="ECO:0000256" key="2">
    <source>
        <dbReference type="ARBA" id="ARBA00023172"/>
    </source>
</evidence>
<keyword evidence="5" id="KW-1185">Reference proteome</keyword>
<dbReference type="PROSITE" id="PS51898">
    <property type="entry name" value="TYR_RECOMBINASE"/>
    <property type="match status" value="1"/>
</dbReference>
<dbReference type="CDD" id="cd00397">
    <property type="entry name" value="DNA_BRE_C"/>
    <property type="match status" value="1"/>
</dbReference>
<dbReference type="Gene3D" id="1.10.443.10">
    <property type="entry name" value="Intergrase catalytic core"/>
    <property type="match status" value="1"/>
</dbReference>
<comment type="caution">
    <text evidence="4">The sequence shown here is derived from an EMBL/GenBank/DDBJ whole genome shotgun (WGS) entry which is preliminary data.</text>
</comment>
<evidence type="ECO:0000313" key="4">
    <source>
        <dbReference type="EMBL" id="KAK5639372.1"/>
    </source>
</evidence>
<dbReference type="SUPFAM" id="SSF56349">
    <property type="entry name" value="DNA breaking-rejoining enzymes"/>
    <property type="match status" value="1"/>
</dbReference>
<evidence type="ECO:0000313" key="5">
    <source>
        <dbReference type="Proteomes" id="UP001329430"/>
    </source>
</evidence>
<proteinExistence type="predicted"/>
<accession>A0AAN7V136</accession>
<dbReference type="AlphaFoldDB" id="A0AAN7V136"/>
<dbReference type="InterPro" id="IPR002104">
    <property type="entry name" value="Integrase_catalytic"/>
</dbReference>
<keyword evidence="2" id="KW-0233">DNA recombination</keyword>
<name>A0AAN7V136_9COLE</name>
<evidence type="ECO:0000256" key="1">
    <source>
        <dbReference type="ARBA" id="ARBA00023125"/>
    </source>
</evidence>
<dbReference type="InterPro" id="IPR050090">
    <property type="entry name" value="Tyrosine_recombinase_XerCD"/>
</dbReference>